<dbReference type="SUPFAM" id="SSF117281">
    <property type="entry name" value="Kelch motif"/>
    <property type="match status" value="1"/>
</dbReference>
<comment type="pathway">
    <text evidence="2">tRNA modification; wybutosine-tRNA(Phe) biosynthesis.</text>
</comment>
<evidence type="ECO:0000256" key="8">
    <source>
        <dbReference type="ARBA" id="ARBA00022679"/>
    </source>
</evidence>
<dbReference type="STRING" id="27349.A0A0L6UMM3"/>
<dbReference type="PROSITE" id="PS51184">
    <property type="entry name" value="JMJC"/>
    <property type="match status" value="1"/>
</dbReference>
<dbReference type="GO" id="GO:0030488">
    <property type="term" value="P:tRNA methylation"/>
    <property type="evidence" value="ECO:0007669"/>
    <property type="project" value="TreeGrafter"/>
</dbReference>
<dbReference type="OrthoDB" id="203237at2759"/>
<evidence type="ECO:0000256" key="13">
    <source>
        <dbReference type="ARBA" id="ARBA00030231"/>
    </source>
</evidence>
<evidence type="ECO:0000256" key="15">
    <source>
        <dbReference type="ARBA" id="ARBA00049250"/>
    </source>
</evidence>
<dbReference type="Gene3D" id="2.60.120.650">
    <property type="entry name" value="Cupin"/>
    <property type="match status" value="2"/>
</dbReference>
<protein>
    <recommendedName>
        <fullName evidence="6">tRNA wybutosine-synthesizing protein 4</fullName>
        <ecNumber evidence="5">2.1.1.290</ecNumber>
        <ecNumber evidence="4">2.3.1.231</ecNumber>
    </recommendedName>
    <alternativeName>
        <fullName evidence="13">Leucine carboxyl methyltransferase 2</fullName>
    </alternativeName>
    <alternativeName>
        <fullName evidence="14">tRNA(Phe) (7-(3-amino-3-(methoxycarbonyl)propyl)wyosine(37)-N)-methoxycarbonyltransferase</fullName>
    </alternativeName>
    <alternativeName>
        <fullName evidence="12">tRNA(Phe) (7-(3-amino-3-carboxypropyl)wyosine(37)-O)-methyltransferase</fullName>
    </alternativeName>
</protein>
<dbReference type="InterPro" id="IPR007213">
    <property type="entry name" value="Ppm1/Ppm2/Tcmp"/>
</dbReference>
<evidence type="ECO:0000256" key="5">
    <source>
        <dbReference type="ARBA" id="ARBA00012779"/>
    </source>
</evidence>
<dbReference type="VEuPathDB" id="FungiDB:VP01_47g4"/>
<evidence type="ECO:0000256" key="3">
    <source>
        <dbReference type="ARBA" id="ARBA00010703"/>
    </source>
</evidence>
<proteinExistence type="inferred from homology"/>
<dbReference type="GO" id="GO:0008175">
    <property type="term" value="F:tRNA methyltransferase activity"/>
    <property type="evidence" value="ECO:0007669"/>
    <property type="project" value="TreeGrafter"/>
</dbReference>
<organism evidence="17 18">
    <name type="scientific">Puccinia sorghi</name>
    <dbReference type="NCBI Taxonomy" id="27349"/>
    <lineage>
        <taxon>Eukaryota</taxon>
        <taxon>Fungi</taxon>
        <taxon>Dikarya</taxon>
        <taxon>Basidiomycota</taxon>
        <taxon>Pucciniomycotina</taxon>
        <taxon>Pucciniomycetes</taxon>
        <taxon>Pucciniales</taxon>
        <taxon>Pucciniaceae</taxon>
        <taxon>Puccinia</taxon>
    </lineage>
</organism>
<keyword evidence="9" id="KW-0949">S-adenosyl-L-methionine</keyword>
<dbReference type="UniPathway" id="UPA00375"/>
<dbReference type="InterPro" id="IPR015915">
    <property type="entry name" value="Kelch-typ_b-propeller"/>
</dbReference>
<dbReference type="Proteomes" id="UP000037035">
    <property type="component" value="Unassembled WGS sequence"/>
</dbReference>
<dbReference type="EC" id="2.1.1.290" evidence="5"/>
<comment type="catalytic activity">
    <reaction evidence="1">
        <text>7-[(3S)-3-amino-3-carboxypropyl]wyosine(37) in tRNA(Phe) + S-adenosyl-L-methionine = 7-[(3S)-(3-amino-3-methoxycarbonyl)propyl]wyosine(37) in tRNA(Phe) + S-adenosyl-L-homocysteine</text>
        <dbReference type="Rhea" id="RHEA:36903"/>
        <dbReference type="Rhea" id="RHEA-COMP:10379"/>
        <dbReference type="Rhea" id="RHEA-COMP:11844"/>
        <dbReference type="ChEBI" id="CHEBI:57856"/>
        <dbReference type="ChEBI" id="CHEBI:59789"/>
        <dbReference type="ChEBI" id="CHEBI:73543"/>
        <dbReference type="ChEBI" id="CHEBI:74275"/>
        <dbReference type="EC" id="2.1.1.290"/>
    </reaction>
</comment>
<comment type="function">
    <text evidence="11">Probable S-adenosyl-L-methionine-dependent methyltransferase that acts as a component of the wybutosine biosynthesis pathway. Wybutosine is a hyper modified guanosine with a tricyclic base found at the 3'-position adjacent to the anticodon of eukaryotic phenylalanine tRNA. May methylate the carboxyl group of leucine residues to form alpha-leucine ester residues.</text>
</comment>
<evidence type="ECO:0000256" key="11">
    <source>
        <dbReference type="ARBA" id="ARBA00025588"/>
    </source>
</evidence>
<dbReference type="Pfam" id="PF13621">
    <property type="entry name" value="Cupin_8"/>
    <property type="match status" value="1"/>
</dbReference>
<comment type="catalytic activity">
    <reaction evidence="15">
        <text>7-[(3S)-(3-amino-3-methoxycarbonyl)propyl]wyosine(37) in tRNA(Phe) + S-adenosyl-L-methionine + CO2 = wybutosine(37) in tRNA(Phe) + S-adenosyl-L-homocysteine + 2 H(+)</text>
        <dbReference type="Rhea" id="RHEA:37119"/>
        <dbReference type="Rhea" id="RHEA-COMP:11844"/>
        <dbReference type="Rhea" id="RHEA-COMP:11847"/>
        <dbReference type="ChEBI" id="CHEBI:15378"/>
        <dbReference type="ChEBI" id="CHEBI:16526"/>
        <dbReference type="ChEBI" id="CHEBI:57856"/>
        <dbReference type="ChEBI" id="CHEBI:59789"/>
        <dbReference type="ChEBI" id="CHEBI:73544"/>
        <dbReference type="ChEBI" id="CHEBI:74275"/>
        <dbReference type="EC" id="2.3.1.231"/>
    </reaction>
</comment>
<sequence length="1161" mass="131837">MSVDLLRPGTRTIGVHPSKSLPSSSTLVIGTNDSSILSKRSAERLGYFTQPQFLKHFINKPQRRTSLINIGYTIRTLIIDLIIKRFLHSTLSQSCPTIIVNLGCGYDPGFFKLATNQINSFFHYVDVDYPELISKKYQLIAQSEELNQILPAFTNSKIGDSLLLPNNKAAYTLLGCDLCDSKTFIQKLSHLIDGRNDAHILFISEVSTVYMPAGKSDELIQNISLSFPHAIWSCLEQVLSSTPTAFSDTMLKHFHKLRTPIRGTLAYPTISDQLNRFGAHWKVIEMSTMHDVWKAFDLNHSTYNEKERLMTLEEFDEWEELDLFLSHYVVTIAYSKPALMDPPQLPTGIALPPLQHRSQHKSRVLSSQKPAEPDLTWCYASADYSIHRRGHTSTSLPDRQLLVFGGFGLPNEIKSSTNQKLKSSLTHARLSHPLILGFTRSLSIQTTHLPIDHSTPSPRLYHSASLVIKDDHSPVVFFFGGRSSPRVPLADAYMFNCTTHTWTPVNPSGTESPWPPPRFRHAALTIQIDNSTYVLIHGGIGLEGTILNDSWLFNPYRNCWTRLIVIEKFIGPRHSHQIYYDLRCRELFFFGGITAIYDQSKKTRLGNNIKLALTFGKDLALEIQSDLPELLDLKLDDALLHRYSHRITAWDEETNTLIMSGGVSANGVITTEHQYVLLDLKSGVCRVLQLPRQKAQTMIGHTISVIDVCPLGESQPRLKAALVVGGGATCFSFGSSFDTLVEIISDSDLSLIEDAHSSEKNESEVNRKTCGTFDSSREDTWDKTQEVTRIDKMTNRSWMDVLSASKPAVFDTRNEIGKCIELWTPEYLKMKCGEKKCSIHLSHSHSSTTLKWHDKNFQYDMIRFSELIDRTINVNKSLATGNRDQVVYLRSLSHSPKQASNFHCDFAEISNDFKIPQPVNDYIRDHDAFFSSVLRISGADMGLWAHYDTYDNILVQVKGEKLVRLWHPSEIVNLYIEGSSSHIPSFDTPDLDRFPLYRKSHPMVCILKVRQTCMQKSDAVLKYKCELFTDEERLTDAGNYVDVIQPGDTLFIPANWIHAIQTLEPSISINTFFRTEPLEKFYDVRKKDIWGNVDLAPYHDLYHHIFHQLTSPPKLAHPAPNQFAPLQSTLLDHLPLPQRQFYLKKIALDLIRYADQLSQPS</sequence>
<dbReference type="Pfam" id="PF04072">
    <property type="entry name" value="LCM"/>
    <property type="match status" value="1"/>
</dbReference>
<dbReference type="Gene3D" id="3.40.50.150">
    <property type="entry name" value="Vaccinia Virus protein VP39"/>
    <property type="match status" value="1"/>
</dbReference>
<keyword evidence="8" id="KW-0808">Transferase</keyword>
<gene>
    <name evidence="17" type="ORF">VP01_47g4</name>
</gene>
<evidence type="ECO:0000256" key="6">
    <source>
        <dbReference type="ARBA" id="ARBA00018045"/>
    </source>
</evidence>
<dbReference type="SUPFAM" id="SSF51197">
    <property type="entry name" value="Clavaminate synthase-like"/>
    <property type="match status" value="1"/>
</dbReference>
<evidence type="ECO:0000256" key="7">
    <source>
        <dbReference type="ARBA" id="ARBA00022603"/>
    </source>
</evidence>
<keyword evidence="18" id="KW-1185">Reference proteome</keyword>
<comment type="similarity">
    <text evidence="3">Belongs to the methyltransferase superfamily. LCMT family.</text>
</comment>
<evidence type="ECO:0000256" key="2">
    <source>
        <dbReference type="ARBA" id="ARBA00004797"/>
    </source>
</evidence>
<evidence type="ECO:0000313" key="17">
    <source>
        <dbReference type="EMBL" id="KNZ49766.1"/>
    </source>
</evidence>
<evidence type="ECO:0000256" key="4">
    <source>
        <dbReference type="ARBA" id="ARBA00012155"/>
    </source>
</evidence>
<dbReference type="InterPro" id="IPR029063">
    <property type="entry name" value="SAM-dependent_MTases_sf"/>
</dbReference>
<evidence type="ECO:0000256" key="10">
    <source>
        <dbReference type="ARBA" id="ARBA00022694"/>
    </source>
</evidence>
<comment type="caution">
    <text evidence="17">The sequence shown here is derived from an EMBL/GenBank/DDBJ whole genome shotgun (WGS) entry which is preliminary data.</text>
</comment>
<accession>A0A0L6UMM3</accession>
<dbReference type="PANTHER" id="PTHR46529">
    <property type="entry name" value="TRNA WYBUTOSINE-SYNTHESIZING PROTEIN 4"/>
    <property type="match status" value="1"/>
</dbReference>
<dbReference type="SUPFAM" id="SSF53335">
    <property type="entry name" value="S-adenosyl-L-methionine-dependent methyltransferases"/>
    <property type="match status" value="1"/>
</dbReference>
<dbReference type="InterPro" id="IPR003347">
    <property type="entry name" value="JmjC_dom"/>
</dbReference>
<name>A0A0L6UMM3_9BASI</name>
<evidence type="ECO:0000256" key="14">
    <source>
        <dbReference type="ARBA" id="ARBA00030847"/>
    </source>
</evidence>
<dbReference type="EC" id="2.3.1.231" evidence="4"/>
<feature type="domain" description="JmjC" evidence="16">
    <location>
        <begin position="904"/>
        <end position="1090"/>
    </location>
</feature>
<evidence type="ECO:0000259" key="16">
    <source>
        <dbReference type="PROSITE" id="PS51184"/>
    </source>
</evidence>
<evidence type="ECO:0000256" key="1">
    <source>
        <dbReference type="ARBA" id="ARBA00001806"/>
    </source>
</evidence>
<evidence type="ECO:0000256" key="12">
    <source>
        <dbReference type="ARBA" id="ARBA00029750"/>
    </source>
</evidence>
<evidence type="ECO:0000313" key="18">
    <source>
        <dbReference type="Proteomes" id="UP000037035"/>
    </source>
</evidence>
<dbReference type="EMBL" id="LAVV01009943">
    <property type="protein sequence ID" value="KNZ49766.1"/>
    <property type="molecule type" value="Genomic_DNA"/>
</dbReference>
<keyword evidence="7" id="KW-0489">Methyltransferase</keyword>
<reference evidence="17 18" key="1">
    <citation type="submission" date="2015-08" db="EMBL/GenBank/DDBJ databases">
        <title>Next Generation Sequencing and Analysis of the Genome of Puccinia sorghi L Schw, the Causal Agent of Maize Common Rust.</title>
        <authorList>
            <person name="Rochi L."/>
            <person name="Burguener G."/>
            <person name="Darino M."/>
            <person name="Turjanski A."/>
            <person name="Kreff E."/>
            <person name="Dieguez M.J."/>
            <person name="Sacco F."/>
        </authorList>
    </citation>
    <scope>NUCLEOTIDE SEQUENCE [LARGE SCALE GENOMIC DNA]</scope>
    <source>
        <strain evidence="17 18">RO10H11247</strain>
    </source>
</reference>
<dbReference type="Pfam" id="PF13418">
    <property type="entry name" value="Beta-prop_TYW4"/>
    <property type="match status" value="1"/>
</dbReference>
<dbReference type="Gene3D" id="2.120.10.80">
    <property type="entry name" value="Kelch-type beta propeller"/>
    <property type="match status" value="1"/>
</dbReference>
<dbReference type="InterPro" id="IPR041667">
    <property type="entry name" value="Cupin_8"/>
</dbReference>
<dbReference type="AlphaFoldDB" id="A0A0L6UMM3"/>
<evidence type="ECO:0000256" key="9">
    <source>
        <dbReference type="ARBA" id="ARBA00022691"/>
    </source>
</evidence>
<dbReference type="PANTHER" id="PTHR46529:SF1">
    <property type="entry name" value="TRNA WYBUTOSINE-SYNTHESIZING PROTEIN 4"/>
    <property type="match status" value="1"/>
</dbReference>
<dbReference type="GO" id="GO:0031591">
    <property type="term" value="P:wybutosine biosynthetic process"/>
    <property type="evidence" value="ECO:0007669"/>
    <property type="project" value="TreeGrafter"/>
</dbReference>
<keyword evidence="10" id="KW-0819">tRNA processing</keyword>